<keyword evidence="4" id="KW-1185">Reference proteome</keyword>
<gene>
    <name evidence="3" type="ORF">AB8O55_04570</name>
</gene>
<reference evidence="3 4" key="1">
    <citation type="submission" date="2024-08" db="EMBL/GenBank/DDBJ databases">
        <title>Genome mining of Saccharopolyspora cebuensis PGLac3 from Nigerian medicinal plant.</title>
        <authorList>
            <person name="Ezeobiora C.E."/>
            <person name="Igbokwe N.H."/>
            <person name="Amin D.H."/>
            <person name="Mendie U.E."/>
        </authorList>
    </citation>
    <scope>NUCLEOTIDE SEQUENCE [LARGE SCALE GENOMIC DNA]</scope>
    <source>
        <strain evidence="3 4">PGLac3</strain>
    </source>
</reference>
<feature type="domain" description="SIS" evidence="2">
    <location>
        <begin position="39"/>
        <end position="214"/>
    </location>
</feature>
<dbReference type="NCBIfam" id="NF002805">
    <property type="entry name" value="PRK02947.1"/>
    <property type="match status" value="1"/>
</dbReference>
<evidence type="ECO:0000256" key="1">
    <source>
        <dbReference type="SAM" id="MobiDB-lite"/>
    </source>
</evidence>
<keyword evidence="3" id="KW-0413">Isomerase</keyword>
<dbReference type="Proteomes" id="UP001564626">
    <property type="component" value="Unassembled WGS sequence"/>
</dbReference>
<dbReference type="SUPFAM" id="SSF53697">
    <property type="entry name" value="SIS domain"/>
    <property type="match status" value="1"/>
</dbReference>
<name>A0ABV4CCH4_9PSEU</name>
<dbReference type="RefSeq" id="WP_345361958.1">
    <property type="nucleotide sequence ID" value="NZ_BAABII010000006.1"/>
</dbReference>
<evidence type="ECO:0000313" key="4">
    <source>
        <dbReference type="Proteomes" id="UP001564626"/>
    </source>
</evidence>
<dbReference type="EMBL" id="JBGEHV010000005">
    <property type="protein sequence ID" value="MEY8038661.1"/>
    <property type="molecule type" value="Genomic_DNA"/>
</dbReference>
<proteinExistence type="predicted"/>
<comment type="caution">
    <text evidence="3">The sequence shown here is derived from an EMBL/GenBank/DDBJ whole genome shotgun (WGS) entry which is preliminary data.</text>
</comment>
<accession>A0ABV4CCH4</accession>
<evidence type="ECO:0000313" key="3">
    <source>
        <dbReference type="EMBL" id="MEY8038661.1"/>
    </source>
</evidence>
<dbReference type="InterPro" id="IPR046348">
    <property type="entry name" value="SIS_dom_sf"/>
</dbReference>
<organism evidence="3 4">
    <name type="scientific">Saccharopolyspora cebuensis</name>
    <dbReference type="NCBI Taxonomy" id="418759"/>
    <lineage>
        <taxon>Bacteria</taxon>
        <taxon>Bacillati</taxon>
        <taxon>Actinomycetota</taxon>
        <taxon>Actinomycetes</taxon>
        <taxon>Pseudonocardiales</taxon>
        <taxon>Pseudonocardiaceae</taxon>
        <taxon>Saccharopolyspora</taxon>
    </lineage>
</organism>
<sequence>MPHRTDAETTLDHTEHTLRHLREVARLNAERITTAATRVLDCVRADGLVHTAGAGHSLAGVLESFYRAGGLAAVRPLYHPDLLPLHGATSSTAAERTPGLAEQVLAEADFRGGTDVLVVFSNSGINPYPVELAATARAAGSTVIAVTSPTAAAAAPPRAASTLAAQADVVLDTLVPGGDASHPPAEPVTAPLSSLANVLLWNQLLVRAHELADAADLPLWRSSNVPDGDEANRAHLGRYQPRIPALG</sequence>
<protein>
    <submittedName>
        <fullName evidence="3">Sugar isomerase domain-containing protein</fullName>
    </submittedName>
</protein>
<evidence type="ECO:0000259" key="2">
    <source>
        <dbReference type="PROSITE" id="PS51464"/>
    </source>
</evidence>
<dbReference type="InterPro" id="IPR001347">
    <property type="entry name" value="SIS_dom"/>
</dbReference>
<dbReference type="Gene3D" id="3.40.50.10490">
    <property type="entry name" value="Glucose-6-phosphate isomerase like protein, domain 1"/>
    <property type="match status" value="1"/>
</dbReference>
<feature type="region of interest" description="Disordered" evidence="1">
    <location>
        <begin position="223"/>
        <end position="247"/>
    </location>
</feature>
<dbReference type="PROSITE" id="PS51464">
    <property type="entry name" value="SIS"/>
    <property type="match status" value="1"/>
</dbReference>
<dbReference type="Pfam" id="PF13580">
    <property type="entry name" value="SIS_2"/>
    <property type="match status" value="1"/>
</dbReference>
<dbReference type="GO" id="GO:0016853">
    <property type="term" value="F:isomerase activity"/>
    <property type="evidence" value="ECO:0007669"/>
    <property type="project" value="UniProtKB-KW"/>
</dbReference>